<dbReference type="Proteomes" id="UP001303046">
    <property type="component" value="Unassembled WGS sequence"/>
</dbReference>
<accession>A0ABR1DAU1</accession>
<name>A0ABR1DAU1_NECAM</name>
<protein>
    <submittedName>
        <fullName evidence="1">Uncharacterized protein</fullName>
    </submittedName>
</protein>
<reference evidence="1 2" key="1">
    <citation type="submission" date="2023-08" db="EMBL/GenBank/DDBJ databases">
        <title>A Necator americanus chromosomal reference genome.</title>
        <authorList>
            <person name="Ilik V."/>
            <person name="Petrzelkova K.J."/>
            <person name="Pardy F."/>
            <person name="Fuh T."/>
            <person name="Niatou-Singa F.S."/>
            <person name="Gouil Q."/>
            <person name="Baker L."/>
            <person name="Ritchie M.E."/>
            <person name="Jex A.R."/>
            <person name="Gazzola D."/>
            <person name="Li H."/>
            <person name="Toshio Fujiwara R."/>
            <person name="Zhan B."/>
            <person name="Aroian R.V."/>
            <person name="Pafco B."/>
            <person name="Schwarz E.M."/>
        </authorList>
    </citation>
    <scope>NUCLEOTIDE SEQUENCE [LARGE SCALE GENOMIC DNA]</scope>
    <source>
        <strain evidence="1 2">Aroian</strain>
        <tissue evidence="1">Whole animal</tissue>
    </source>
</reference>
<comment type="caution">
    <text evidence="1">The sequence shown here is derived from an EMBL/GenBank/DDBJ whole genome shotgun (WGS) entry which is preliminary data.</text>
</comment>
<sequence length="86" mass="9886">MRMLPVPDWKEPTKGHKRNFLAEVIKEFLRILGVDRQFSRDVELCRLHGTGGLLDSVRDEDRTGSARICLRTTHADEDEADGRVRP</sequence>
<evidence type="ECO:0000313" key="1">
    <source>
        <dbReference type="EMBL" id="KAK6747619.1"/>
    </source>
</evidence>
<evidence type="ECO:0000313" key="2">
    <source>
        <dbReference type="Proteomes" id="UP001303046"/>
    </source>
</evidence>
<organism evidence="1 2">
    <name type="scientific">Necator americanus</name>
    <name type="common">Human hookworm</name>
    <dbReference type="NCBI Taxonomy" id="51031"/>
    <lineage>
        <taxon>Eukaryota</taxon>
        <taxon>Metazoa</taxon>
        <taxon>Ecdysozoa</taxon>
        <taxon>Nematoda</taxon>
        <taxon>Chromadorea</taxon>
        <taxon>Rhabditida</taxon>
        <taxon>Rhabditina</taxon>
        <taxon>Rhabditomorpha</taxon>
        <taxon>Strongyloidea</taxon>
        <taxon>Ancylostomatidae</taxon>
        <taxon>Bunostominae</taxon>
        <taxon>Necator</taxon>
    </lineage>
</organism>
<proteinExistence type="predicted"/>
<keyword evidence="2" id="KW-1185">Reference proteome</keyword>
<gene>
    <name evidence="1" type="primary">Necator_chrIV.g13967</name>
    <name evidence="1" type="ORF">RB195_000674</name>
</gene>
<dbReference type="EMBL" id="JAVFWL010000004">
    <property type="protein sequence ID" value="KAK6747619.1"/>
    <property type="molecule type" value="Genomic_DNA"/>
</dbReference>